<evidence type="ECO:0000313" key="5">
    <source>
        <dbReference type="Proteomes" id="UP000429523"/>
    </source>
</evidence>
<dbReference type="AlphaFoldDB" id="A0A6A3EM32"/>
<dbReference type="OrthoDB" id="155500at2759"/>
<organism evidence="1 5">
    <name type="scientific">Phytophthora fragariae</name>
    <dbReference type="NCBI Taxonomy" id="53985"/>
    <lineage>
        <taxon>Eukaryota</taxon>
        <taxon>Sar</taxon>
        <taxon>Stramenopiles</taxon>
        <taxon>Oomycota</taxon>
        <taxon>Peronosporomycetes</taxon>
        <taxon>Peronosporales</taxon>
        <taxon>Peronosporaceae</taxon>
        <taxon>Phytophthora</taxon>
    </lineage>
</organism>
<dbReference type="Proteomes" id="UP000433483">
    <property type="component" value="Unassembled WGS sequence"/>
</dbReference>
<accession>A0A6A3EM32</accession>
<comment type="caution">
    <text evidence="1">The sequence shown here is derived from an EMBL/GenBank/DDBJ whole genome shotgun (WGS) entry which is preliminary data.</text>
</comment>
<dbReference type="EMBL" id="QXGB01001042">
    <property type="protein sequence ID" value="KAE9198345.1"/>
    <property type="molecule type" value="Genomic_DNA"/>
</dbReference>
<evidence type="ECO:0000313" key="2">
    <source>
        <dbReference type="EMBL" id="KAE9097125.1"/>
    </source>
</evidence>
<evidence type="ECO:0000313" key="1">
    <source>
        <dbReference type="EMBL" id="KAE8932370.1"/>
    </source>
</evidence>
<dbReference type="InterPro" id="IPR015943">
    <property type="entry name" value="WD40/YVTN_repeat-like_dom_sf"/>
</dbReference>
<gene>
    <name evidence="4" type="ORF">PF005_g16174</name>
    <name evidence="3" type="ORF">PF007_g16469</name>
    <name evidence="1" type="ORF">PF009_g17591</name>
    <name evidence="2" type="ORF">PF010_g16082</name>
</gene>
<protein>
    <recommendedName>
        <fullName evidence="9">Anaphase-promoting complex subunit 4 WD40 domain-containing protein</fullName>
    </recommendedName>
</protein>
<evidence type="ECO:0000313" key="3">
    <source>
        <dbReference type="EMBL" id="KAE9097844.1"/>
    </source>
</evidence>
<dbReference type="Proteomes" id="UP000429523">
    <property type="component" value="Unassembled WGS sequence"/>
</dbReference>
<dbReference type="EMBL" id="QXFX01001082">
    <property type="protein sequence ID" value="KAE9097125.1"/>
    <property type="molecule type" value="Genomic_DNA"/>
</dbReference>
<dbReference type="Proteomes" id="UP000441208">
    <property type="component" value="Unassembled WGS sequence"/>
</dbReference>
<evidence type="ECO:0000313" key="4">
    <source>
        <dbReference type="EMBL" id="KAE9198345.1"/>
    </source>
</evidence>
<sequence length="394" mass="42617">MEDGAELSVRSAKLQGFPPFPTWNGTVAAPLWDDRGLLSVLGADGELVVLQSSQRKDDEHATNDSCLRVRKVLPSAGEKVASFCQCWSSDGSVVAVAHDRRVVFYSGEDFRVLARMRLRYNVGSMDITKRRYRSTVDGDDRLEFLLIVGTAFGGLLYKVELQSERGGDGEQTLAHVAISHDEVAVCSVKFSGDGCNAAMGTMDGRLFVRRLDTQEDEELSTFGSTVLSKVLIAPRVTSMSFSACSTKLVVATRKGNVYVFIRASETGEWQTLSSCKDLSANPKPKASGAAGVSKSATAAQTLVACWGPVFVVCSRAVTSRLEMYDFASGCLLHSLQLAPVAASSTTLNTWVDQQLVTGICVLQTGDGSSRLLCHDTSTNLVLVEWPFLDAMNER</sequence>
<evidence type="ECO:0000313" key="6">
    <source>
        <dbReference type="Proteomes" id="UP000433483"/>
    </source>
</evidence>
<evidence type="ECO:0008006" key="9">
    <source>
        <dbReference type="Google" id="ProtNLM"/>
    </source>
</evidence>
<dbReference type="SUPFAM" id="SSF50978">
    <property type="entry name" value="WD40 repeat-like"/>
    <property type="match status" value="1"/>
</dbReference>
<proteinExistence type="predicted"/>
<dbReference type="Gene3D" id="2.130.10.10">
    <property type="entry name" value="YVTN repeat-like/Quinoprotein amine dehydrogenase"/>
    <property type="match status" value="1"/>
</dbReference>
<dbReference type="InterPro" id="IPR036322">
    <property type="entry name" value="WD40_repeat_dom_sf"/>
</dbReference>
<evidence type="ECO:0000313" key="7">
    <source>
        <dbReference type="Proteomes" id="UP000441208"/>
    </source>
</evidence>
<dbReference type="EMBL" id="QXGF01001125">
    <property type="protein sequence ID" value="KAE8932370.1"/>
    <property type="molecule type" value="Genomic_DNA"/>
</dbReference>
<keyword evidence="6" id="KW-1185">Reference proteome</keyword>
<reference evidence="5 6" key="1">
    <citation type="submission" date="2018-08" db="EMBL/GenBank/DDBJ databases">
        <title>Genomic investigation of the strawberry pathogen Phytophthora fragariae indicates pathogenicity is determined by transcriptional variation in three key races.</title>
        <authorList>
            <person name="Adams T.M."/>
            <person name="Armitage A.D."/>
            <person name="Sobczyk M.K."/>
            <person name="Bates H.J."/>
            <person name="Dunwell J.M."/>
            <person name="Nellist C.F."/>
            <person name="Harrison R.J."/>
        </authorList>
    </citation>
    <scope>NUCLEOTIDE SEQUENCE [LARGE SCALE GENOMIC DNA]</scope>
    <source>
        <strain evidence="4 6">NOV-27</strain>
        <strain evidence="3 7">NOV-71</strain>
        <strain evidence="1 5">NOV-9</strain>
        <strain evidence="2 8">ONT-3</strain>
    </source>
</reference>
<dbReference type="EMBL" id="QXFZ01001064">
    <property type="protein sequence ID" value="KAE9097844.1"/>
    <property type="molecule type" value="Genomic_DNA"/>
</dbReference>
<dbReference type="Proteomes" id="UP000488956">
    <property type="component" value="Unassembled WGS sequence"/>
</dbReference>
<evidence type="ECO:0000313" key="8">
    <source>
        <dbReference type="Proteomes" id="UP000488956"/>
    </source>
</evidence>
<name>A0A6A3EM32_9STRA</name>